<evidence type="ECO:0000259" key="1">
    <source>
        <dbReference type="PROSITE" id="PS50832"/>
    </source>
</evidence>
<dbReference type="InterPro" id="IPR006196">
    <property type="entry name" value="RNA-binding_domain_S1_IF1"/>
</dbReference>
<evidence type="ECO:0000313" key="2">
    <source>
        <dbReference type="EMBL" id="QHT21488.1"/>
    </source>
</evidence>
<dbReference type="AlphaFoldDB" id="A0A6C0DYC4"/>
<proteinExistence type="predicted"/>
<dbReference type="Gene3D" id="2.40.50.140">
    <property type="entry name" value="Nucleic acid-binding proteins"/>
    <property type="match status" value="1"/>
</dbReference>
<dbReference type="InterPro" id="IPR012340">
    <property type="entry name" value="NA-bd_OB-fold"/>
</dbReference>
<dbReference type="GO" id="GO:0003743">
    <property type="term" value="F:translation initiation factor activity"/>
    <property type="evidence" value="ECO:0007669"/>
    <property type="project" value="InterPro"/>
</dbReference>
<dbReference type="SMART" id="SM00652">
    <property type="entry name" value="eIF1a"/>
    <property type="match status" value="1"/>
</dbReference>
<dbReference type="EMBL" id="MN739693">
    <property type="protein sequence ID" value="QHT21488.1"/>
    <property type="molecule type" value="Genomic_DNA"/>
</dbReference>
<dbReference type="SUPFAM" id="SSF50249">
    <property type="entry name" value="Nucleic acid-binding proteins"/>
    <property type="match status" value="1"/>
</dbReference>
<reference evidence="2" key="1">
    <citation type="journal article" date="2020" name="Nature">
        <title>Giant virus diversity and host interactions through global metagenomics.</title>
        <authorList>
            <person name="Schulz F."/>
            <person name="Roux S."/>
            <person name="Paez-Espino D."/>
            <person name="Jungbluth S."/>
            <person name="Walsh D.A."/>
            <person name="Denef V.J."/>
            <person name="McMahon K.D."/>
            <person name="Konstantinidis K.T."/>
            <person name="Eloe-Fadrosh E.A."/>
            <person name="Kyrpides N.C."/>
            <person name="Woyke T."/>
        </authorList>
    </citation>
    <scope>NUCLEOTIDE SEQUENCE</scope>
    <source>
        <strain evidence="2">GVMAG-M-3300023174-92</strain>
    </source>
</reference>
<organism evidence="2">
    <name type="scientific">viral metagenome</name>
    <dbReference type="NCBI Taxonomy" id="1070528"/>
    <lineage>
        <taxon>unclassified sequences</taxon>
        <taxon>metagenomes</taxon>
        <taxon>organismal metagenomes</taxon>
    </lineage>
</organism>
<protein>
    <recommendedName>
        <fullName evidence="1">S1-like domain-containing protein</fullName>
    </recommendedName>
</protein>
<dbReference type="GO" id="GO:0003723">
    <property type="term" value="F:RNA binding"/>
    <property type="evidence" value="ECO:0007669"/>
    <property type="project" value="InterPro"/>
</dbReference>
<dbReference type="PROSITE" id="PS50832">
    <property type="entry name" value="S1_IF1_TYPE"/>
    <property type="match status" value="1"/>
</dbReference>
<accession>A0A6C0DYC4</accession>
<feature type="domain" description="S1-like" evidence="1">
    <location>
        <begin position="23"/>
        <end position="107"/>
    </location>
</feature>
<name>A0A6C0DYC4_9ZZZZ</name>
<sequence length="178" mass="20172">MVKNTSGGNKAKGFARKNTREFVSNKLRMSECPEEKYAFVQKLHGNSCDVFCDDNTERLAMIPGKFSGRNKRNNVLASGTLVLIGLRTWASVVKGKKEKCDILEVYSQKEMDQLKERPNFPMAFLERAIREYGDSDPGETYDTSMYAFTEEQVIPSEMSAVNPDLIMDTGEEIDFDEI</sequence>
<dbReference type="InterPro" id="IPR001253">
    <property type="entry name" value="TIF_eIF-1A"/>
</dbReference>